<dbReference type="Gene3D" id="2.160.20.10">
    <property type="entry name" value="Single-stranded right-handed beta-helix, Pectin lyase-like"/>
    <property type="match status" value="1"/>
</dbReference>
<proteinExistence type="predicted"/>
<feature type="region of interest" description="Disordered" evidence="1">
    <location>
        <begin position="371"/>
        <end position="393"/>
    </location>
</feature>
<protein>
    <submittedName>
        <fullName evidence="3">Nitrous oxidase accessory protein NosD, contains tandem CASH domains</fullName>
    </submittedName>
</protein>
<dbReference type="EMBL" id="LT629701">
    <property type="protein sequence ID" value="SDM76213.1"/>
    <property type="molecule type" value="Genomic_DNA"/>
</dbReference>
<dbReference type="AlphaFoldDB" id="A0A1G9VVM3"/>
<dbReference type="InterPro" id="IPR006626">
    <property type="entry name" value="PbH1"/>
</dbReference>
<keyword evidence="4" id="KW-1185">Reference proteome</keyword>
<reference evidence="3 4" key="1">
    <citation type="submission" date="2016-10" db="EMBL/GenBank/DDBJ databases">
        <authorList>
            <person name="de Groot N.N."/>
        </authorList>
    </citation>
    <scope>NUCLEOTIDE SEQUENCE [LARGE SCALE GENOMIC DNA]</scope>
    <source>
        <strain evidence="3 4">DSM 44149</strain>
    </source>
</reference>
<evidence type="ECO:0000313" key="3">
    <source>
        <dbReference type="EMBL" id="SDM76213.1"/>
    </source>
</evidence>
<dbReference type="SUPFAM" id="SSF51126">
    <property type="entry name" value="Pectin lyase-like"/>
    <property type="match status" value="1"/>
</dbReference>
<accession>A0A1G9VVM3</accession>
<dbReference type="STRING" id="211114.SAMN04489726_3258"/>
<evidence type="ECO:0000313" key="4">
    <source>
        <dbReference type="Proteomes" id="UP000183376"/>
    </source>
</evidence>
<dbReference type="InterPro" id="IPR039448">
    <property type="entry name" value="Beta_helix"/>
</dbReference>
<dbReference type="Proteomes" id="UP000183376">
    <property type="component" value="Chromosome I"/>
</dbReference>
<dbReference type="InterPro" id="IPR011050">
    <property type="entry name" value="Pectin_lyase_fold/virulence"/>
</dbReference>
<dbReference type="SMART" id="SM00710">
    <property type="entry name" value="PbH1"/>
    <property type="match status" value="6"/>
</dbReference>
<dbReference type="Pfam" id="PF13229">
    <property type="entry name" value="Beta_helix"/>
    <property type="match status" value="1"/>
</dbReference>
<sequence length="409" mass="42419">MLVATGCATASSAPSATAALVRVPADAPTISQAVTAVREGGLVLVSPGVYRESVLIRTPRITLRGTDRNEVVIDGEVRRANGVVVTAPGVTVQNLTVRDHTLNGVLVTGMSDEAGGVARGSTGYTRLDTAKFPPLNGFHISHVTASNNALYGIYAFNSRSGVIEHSYASGSADSGIYVGQCKPCDIVVRGNVAERNAVGYEGTNASGGMYVLGNRFVGNRVGLTSNSDYLEALVPQEDATIVGNLVGYNAEPASPAQADGGFGLGIGIAGGTRNHVAHNRVVGNPAAGLVLSSSEDLPPIDNTISGNLLEDNGFDFVYAASERARGRGNCLRENTLTTIRPAPSECFEGAGAPMPRMSAPRGIAFRTVARPPLQPNMTEPPKPRTGPVDLTGYGVPPLNLFADRAGVRP</sequence>
<evidence type="ECO:0000259" key="2">
    <source>
        <dbReference type="Pfam" id="PF13229"/>
    </source>
</evidence>
<dbReference type="eggNOG" id="COG3420">
    <property type="taxonomic scope" value="Bacteria"/>
</dbReference>
<name>A0A1G9VVM3_ALLAB</name>
<dbReference type="OrthoDB" id="339817at2"/>
<evidence type="ECO:0000256" key="1">
    <source>
        <dbReference type="SAM" id="MobiDB-lite"/>
    </source>
</evidence>
<feature type="compositionally biased region" description="Pro residues" evidence="1">
    <location>
        <begin position="372"/>
        <end position="384"/>
    </location>
</feature>
<gene>
    <name evidence="3" type="ORF">SAMN04489726_3258</name>
</gene>
<feature type="domain" description="Right handed beta helix" evidence="2">
    <location>
        <begin position="138"/>
        <end position="307"/>
    </location>
</feature>
<organism evidence="3 4">
    <name type="scientific">Allokutzneria albata</name>
    <name type="common">Kibdelosporangium albatum</name>
    <dbReference type="NCBI Taxonomy" id="211114"/>
    <lineage>
        <taxon>Bacteria</taxon>
        <taxon>Bacillati</taxon>
        <taxon>Actinomycetota</taxon>
        <taxon>Actinomycetes</taxon>
        <taxon>Pseudonocardiales</taxon>
        <taxon>Pseudonocardiaceae</taxon>
        <taxon>Allokutzneria</taxon>
    </lineage>
</organism>
<dbReference type="InterPro" id="IPR012334">
    <property type="entry name" value="Pectin_lyas_fold"/>
</dbReference>